<comment type="similarity">
    <text evidence="1 8">Belongs to the mannose-6-phosphate isomerase type 2 family.</text>
</comment>
<dbReference type="CDD" id="cd02213">
    <property type="entry name" value="cupin_PMI_typeII_C"/>
    <property type="match status" value="1"/>
</dbReference>
<dbReference type="GO" id="GO:0000271">
    <property type="term" value="P:polysaccharide biosynthetic process"/>
    <property type="evidence" value="ECO:0007669"/>
    <property type="project" value="InterPro"/>
</dbReference>
<dbReference type="RefSeq" id="WP_032518310.1">
    <property type="nucleotide sequence ID" value="NZ_JNAR01000002.1"/>
</dbReference>
<dbReference type="InterPro" id="IPR051161">
    <property type="entry name" value="Mannose-6P_isomerase_type2"/>
</dbReference>
<dbReference type="InterPro" id="IPR001538">
    <property type="entry name" value="Man6P_isomerase-2_C"/>
</dbReference>
<evidence type="ECO:0000259" key="9">
    <source>
        <dbReference type="Pfam" id="PF00483"/>
    </source>
</evidence>
<dbReference type="InterPro" id="IPR014710">
    <property type="entry name" value="RmlC-like_jellyroll"/>
</dbReference>
<dbReference type="EC" id="2.7.7.13" evidence="2"/>
<dbReference type="Pfam" id="PF01050">
    <property type="entry name" value="MannoseP_isomer"/>
    <property type="match status" value="1"/>
</dbReference>
<keyword evidence="5" id="KW-0547">Nucleotide-binding</keyword>
<dbReference type="PANTHER" id="PTHR46390">
    <property type="entry name" value="MANNOSE-1-PHOSPHATE GUANYLYLTRANSFERASE"/>
    <property type="match status" value="1"/>
</dbReference>
<dbReference type="Pfam" id="PF22640">
    <property type="entry name" value="ManC_GMP_beta-helix"/>
    <property type="match status" value="1"/>
</dbReference>
<protein>
    <recommendedName>
        <fullName evidence="2">mannose-1-phosphate guanylyltransferase</fullName>
        <ecNumber evidence="2">2.7.7.13</ecNumber>
    </recommendedName>
</protein>
<evidence type="ECO:0000256" key="8">
    <source>
        <dbReference type="RuleBase" id="RU004190"/>
    </source>
</evidence>
<dbReference type="InterPro" id="IPR011051">
    <property type="entry name" value="RmlC_Cupin_sf"/>
</dbReference>
<dbReference type="AlphaFoldDB" id="A0A0A2BCQ5"/>
<evidence type="ECO:0000259" key="10">
    <source>
        <dbReference type="Pfam" id="PF01050"/>
    </source>
</evidence>
<dbReference type="CDD" id="cd02509">
    <property type="entry name" value="GDP-M1P_Guanylyltransferase"/>
    <property type="match status" value="1"/>
</dbReference>
<dbReference type="InterPro" id="IPR054566">
    <property type="entry name" value="ManC/GMP-like_b-helix"/>
</dbReference>
<dbReference type="NCBIfam" id="TIGR01479">
    <property type="entry name" value="GMP_PMI"/>
    <property type="match status" value="1"/>
</dbReference>
<dbReference type="GO" id="GO:0009298">
    <property type="term" value="P:GDP-mannose biosynthetic process"/>
    <property type="evidence" value="ECO:0007669"/>
    <property type="project" value="TreeGrafter"/>
</dbReference>
<dbReference type="SUPFAM" id="SSF53448">
    <property type="entry name" value="Nucleotide-diphospho-sugar transferases"/>
    <property type="match status" value="1"/>
</dbReference>
<comment type="catalytic activity">
    <reaction evidence="7">
        <text>alpha-D-mannose 1-phosphate + GTP + H(+) = GDP-alpha-D-mannose + diphosphate</text>
        <dbReference type="Rhea" id="RHEA:15229"/>
        <dbReference type="ChEBI" id="CHEBI:15378"/>
        <dbReference type="ChEBI" id="CHEBI:33019"/>
        <dbReference type="ChEBI" id="CHEBI:37565"/>
        <dbReference type="ChEBI" id="CHEBI:57527"/>
        <dbReference type="ChEBI" id="CHEBI:58409"/>
        <dbReference type="EC" id="2.7.7.13"/>
    </reaction>
</comment>
<dbReference type="GO" id="GO:0005525">
    <property type="term" value="F:GTP binding"/>
    <property type="evidence" value="ECO:0007669"/>
    <property type="project" value="UniProtKB-KW"/>
</dbReference>
<reference evidence="13" key="1">
    <citation type="journal article" date="2014" name="Sci. Data">
        <title>Genomes of diverse isolates of the marine cyanobacterium Prochlorococcus.</title>
        <authorList>
            <person name="Biller S."/>
            <person name="Berube P."/>
            <person name="Thompson J."/>
            <person name="Kelly L."/>
            <person name="Roggensack S."/>
            <person name="Awad L."/>
            <person name="Roache-Johnson K."/>
            <person name="Ding H."/>
            <person name="Giovannoni S.J."/>
            <person name="Moore L.R."/>
            <person name="Chisholm S.W."/>
        </authorList>
    </citation>
    <scope>NUCLEOTIDE SEQUENCE [LARGE SCALE GENOMIC DNA]</scope>
</reference>
<dbReference type="SUPFAM" id="SSF51182">
    <property type="entry name" value="RmlC-like cupins"/>
    <property type="match status" value="1"/>
</dbReference>
<dbReference type="FunFam" id="2.60.120.10:FF:000032">
    <property type="entry name" value="Mannose-1-phosphate guanylyltransferase/mannose-6-phosphate isomerase"/>
    <property type="match status" value="1"/>
</dbReference>
<dbReference type="Gene3D" id="3.90.550.10">
    <property type="entry name" value="Spore Coat Polysaccharide Biosynthesis Protein SpsA, Chain A"/>
    <property type="match status" value="1"/>
</dbReference>
<organism evidence="12 13">
    <name type="scientific">Prochlorococcus marinus str. MIT 9401</name>
    <dbReference type="NCBI Taxonomy" id="167551"/>
    <lineage>
        <taxon>Bacteria</taxon>
        <taxon>Bacillati</taxon>
        <taxon>Cyanobacteriota</taxon>
        <taxon>Cyanophyceae</taxon>
        <taxon>Synechococcales</taxon>
        <taxon>Prochlorococcaceae</taxon>
        <taxon>Prochlorococcus</taxon>
    </lineage>
</organism>
<evidence type="ECO:0000256" key="7">
    <source>
        <dbReference type="ARBA" id="ARBA00047343"/>
    </source>
</evidence>
<evidence type="ECO:0000313" key="12">
    <source>
        <dbReference type="EMBL" id="KGG10525.1"/>
    </source>
</evidence>
<feature type="domain" description="Nucleotidyl transferase" evidence="9">
    <location>
        <begin position="8"/>
        <end position="293"/>
    </location>
</feature>
<dbReference type="Pfam" id="PF00483">
    <property type="entry name" value="NTP_transferase"/>
    <property type="match status" value="1"/>
</dbReference>
<dbReference type="InterPro" id="IPR029044">
    <property type="entry name" value="Nucleotide-diphossugar_trans"/>
</dbReference>
<dbReference type="InterPro" id="IPR006375">
    <property type="entry name" value="Man1P_GuaTrfase/Man6P_Isoase"/>
</dbReference>
<name>A0A0A2BCQ5_PROMR</name>
<dbReference type="PANTHER" id="PTHR46390:SF1">
    <property type="entry name" value="MANNOSE-1-PHOSPHATE GUANYLYLTRANSFERASE"/>
    <property type="match status" value="1"/>
</dbReference>
<accession>A0A0A2BCQ5</accession>
<keyword evidence="4 12" id="KW-0548">Nucleotidyltransferase</keyword>
<feature type="domain" description="MannoseP isomerase/GMP-like beta-helix" evidence="11">
    <location>
        <begin position="302"/>
        <end position="354"/>
    </location>
</feature>
<comment type="caution">
    <text evidence="12">The sequence shown here is derived from an EMBL/GenBank/DDBJ whole genome shotgun (WGS) entry which is preliminary data.</text>
</comment>
<evidence type="ECO:0000256" key="6">
    <source>
        <dbReference type="ARBA" id="ARBA00023134"/>
    </source>
</evidence>
<dbReference type="Gene3D" id="2.60.120.10">
    <property type="entry name" value="Jelly Rolls"/>
    <property type="match status" value="1"/>
</dbReference>
<dbReference type="EMBL" id="JNAR01000002">
    <property type="protein sequence ID" value="KGG10525.1"/>
    <property type="molecule type" value="Genomic_DNA"/>
</dbReference>
<evidence type="ECO:0000313" key="13">
    <source>
        <dbReference type="Proteomes" id="UP000030481"/>
    </source>
</evidence>
<evidence type="ECO:0000256" key="3">
    <source>
        <dbReference type="ARBA" id="ARBA00022679"/>
    </source>
</evidence>
<evidence type="ECO:0000256" key="1">
    <source>
        <dbReference type="ARBA" id="ARBA00006115"/>
    </source>
</evidence>
<dbReference type="InterPro" id="IPR005835">
    <property type="entry name" value="NTP_transferase_dom"/>
</dbReference>
<evidence type="ECO:0000256" key="2">
    <source>
        <dbReference type="ARBA" id="ARBA00012387"/>
    </source>
</evidence>
<dbReference type="FunFam" id="3.90.550.10:FF:000046">
    <property type="entry name" value="Mannose-1-phosphate guanylyltransferase (GDP)"/>
    <property type="match status" value="1"/>
</dbReference>
<evidence type="ECO:0000259" key="11">
    <source>
        <dbReference type="Pfam" id="PF22640"/>
    </source>
</evidence>
<gene>
    <name evidence="12" type="ORF">EV01_0153</name>
</gene>
<keyword evidence="3 12" id="KW-0808">Transferase</keyword>
<dbReference type="GO" id="GO:0004475">
    <property type="term" value="F:mannose-1-phosphate guanylyltransferase (GTP) activity"/>
    <property type="evidence" value="ECO:0007669"/>
    <property type="project" value="UniProtKB-EC"/>
</dbReference>
<keyword evidence="6" id="KW-0342">GTP-binding</keyword>
<evidence type="ECO:0000256" key="5">
    <source>
        <dbReference type="ARBA" id="ARBA00022741"/>
    </source>
</evidence>
<feature type="domain" description="Mannose-6-phosphate isomerase type II C-terminal" evidence="10">
    <location>
        <begin position="360"/>
        <end position="472"/>
    </location>
</feature>
<proteinExistence type="inferred from homology"/>
<evidence type="ECO:0000256" key="4">
    <source>
        <dbReference type="ARBA" id="ARBA00022695"/>
    </source>
</evidence>
<dbReference type="Proteomes" id="UP000030481">
    <property type="component" value="Unassembled WGS sequence"/>
</dbReference>
<sequence>MNNLPIQPIVLCGGSGSRLWPLSRESFPKQYLNLIGESKNSLLQNTFQRLKALKNIESPILICNENHRFIVAEQMREIGIKPKTIILETCGRNTAPAVAVGAVRALSDHNDSILLVLAADHNIKNEEKFIEVLEVGYTTAYSDNLVTFGVVPKSPETGFGYIESVEPFSSEIKPHKIVRFIEKPNIQLAEKLILDKKFSWNSGMFMFKASQIIKEFSNYEPKILELCKKSLSNSEIDLDFLRLDNNYFSKCQDISLDVAIMEKTKLGKVIPLDIGWSDIGNWQALWDNEKKDAKGNFIKGNVLIDNVKDCYLRSESRIVACLDVEDLIIVENNDSVLISKKSSAQKIKYLVQDLNKKGFKEGKFHQKVYRPWGNYTSISNDKRWQVKKIEVKPQASLSLQMHHHRSEHWVIVSGTALVEIDEKQELYSENQSVYIPLGSKHRLTNPGKLSLTLIEVQSGSYLGEDDIHRFDDKYGR</sequence>
<dbReference type="InterPro" id="IPR049577">
    <property type="entry name" value="GMPP_N"/>
</dbReference>